<sequence length="914" mass="104336">MPPSQLKRLKASLREQGITGPQQSKKQRRQNEKNGANNEKRVQRSVALNGIREQFNPFEVKVSARGPKFPVTTNKTLSGRVSKSVKGRPGVTKGLGEENRRKTLLVEIQRRNKVGGVLDRRFGEDDPNMTPEEKMQERFTQEKQRRHKNTSLFDLEEDDDGEALTHMGQSLSFDGPALRDDFDEEGIELSDADDHPSDEERQDRKRRRLLDHGEVDYEEEDGTDLPERKKSKQEVMKEVIAKSKLYKYERQAVKEDDEDLREELDKELTNIHELLRGSTAKAPAPTSEVPGMNPERAALINGTDKVKFDKEYDLRLRQLAQDKRSQPTERSKTEEEKLEEESRRLLELEAKRLRRMEGIPEESDEEEGGKAVSGENEDDEEEEDEDFGFGSGIKTRPTNIDLGVEDEDDFIIDDDLVASGSDIDLTDGEDSSDQEEPVSEDDTDFVSGLLTEEEAKRPEFLTGANGLLPEVEFPEKNGINGDLPYTFSCPQTHQELLDITKRIALIDLPIVVQRIRALYHPKLKSENKVKLGKFAISLIDHIYYLPNQSTLPLFSVLETIIRHIHSMAKTYPVEIANSFRDHLENLHTSRALSPTPGDLVLLTAIGTIFPTSDHFHQVVTPAILSMTRYLGQKVPQYLSDYAIGAYLCSLCLQYQQLSKRYVPEVMSFAQNCLCVLAPAKFSKVPGNFPYHEPKSPLRIVKSKAVSRKLSFFDCTAKDLSEQEESSLKIALLESNISILDSAADRWTGQSAFNEVFEPTLQIMQHLGGAACRSKLSESTQSLISKTTRKLERLLKHAHLTRRPLELHHHKPLAIKTSVPRFEESYNPDKHYDPDRERAEAAKLRAEHKKERKGAMRELRKDANFIAREALREKKERDAAYEKKYNRIIAEIQGEEGKEANAYEREKQWRKKGRK</sequence>
<feature type="non-terminal residue" evidence="8">
    <location>
        <position position="1"/>
    </location>
</feature>
<keyword evidence="9" id="KW-1185">Reference proteome</keyword>
<feature type="region of interest" description="Disordered" evidence="7">
    <location>
        <begin position="275"/>
        <end position="304"/>
    </location>
</feature>
<keyword evidence="3" id="KW-0690">Ribosome biogenesis</keyword>
<feature type="compositionally biased region" description="Basic and acidic residues" evidence="7">
    <location>
        <begin position="131"/>
        <end position="143"/>
    </location>
</feature>
<feature type="compositionally biased region" description="Acidic residues" evidence="7">
    <location>
        <begin position="375"/>
        <end position="387"/>
    </location>
</feature>
<dbReference type="GO" id="GO:0030490">
    <property type="term" value="P:maturation of SSU-rRNA"/>
    <property type="evidence" value="ECO:0007669"/>
    <property type="project" value="TreeGrafter"/>
</dbReference>
<feature type="compositionally biased region" description="Basic and acidic residues" evidence="7">
    <location>
        <begin position="192"/>
        <end position="203"/>
    </location>
</feature>
<dbReference type="PANTHER" id="PTHR23183">
    <property type="entry name" value="NOP14"/>
    <property type="match status" value="1"/>
</dbReference>
<evidence type="ECO:0000256" key="7">
    <source>
        <dbReference type="SAM" id="MobiDB-lite"/>
    </source>
</evidence>
<name>A0A3E2HF09_SCYLI</name>
<comment type="subcellular location">
    <subcellularLocation>
        <location evidence="1">Nucleus</location>
        <location evidence="1">Nucleolus</location>
    </subcellularLocation>
</comment>
<dbReference type="AlphaFoldDB" id="A0A3E2HF09"/>
<evidence type="ECO:0000256" key="3">
    <source>
        <dbReference type="ARBA" id="ARBA00022517"/>
    </source>
</evidence>
<comment type="function">
    <text evidence="6">Involved in nucleolar processing of pre-18S ribosomal RNA. Has a role in the nuclear export of 40S pre-ribosomal subunit to the cytoplasm.</text>
</comment>
<evidence type="ECO:0000256" key="2">
    <source>
        <dbReference type="ARBA" id="ARBA00007466"/>
    </source>
</evidence>
<comment type="similarity">
    <text evidence="2">Belongs to the NOP14 family.</text>
</comment>
<dbReference type="InterPro" id="IPR007276">
    <property type="entry name" value="Nop14"/>
</dbReference>
<feature type="compositionally biased region" description="Acidic residues" evidence="7">
    <location>
        <begin position="181"/>
        <end position="191"/>
    </location>
</feature>
<dbReference type="PANTHER" id="PTHR23183:SF0">
    <property type="entry name" value="NUCLEOLAR PROTEIN 14"/>
    <property type="match status" value="1"/>
</dbReference>
<evidence type="ECO:0000256" key="6">
    <source>
        <dbReference type="ARBA" id="ARBA00024695"/>
    </source>
</evidence>
<feature type="compositionally biased region" description="Acidic residues" evidence="7">
    <location>
        <begin position="424"/>
        <end position="443"/>
    </location>
</feature>
<evidence type="ECO:0000256" key="1">
    <source>
        <dbReference type="ARBA" id="ARBA00004604"/>
    </source>
</evidence>
<evidence type="ECO:0000313" key="9">
    <source>
        <dbReference type="Proteomes" id="UP000258309"/>
    </source>
</evidence>
<feature type="region of interest" description="Disordered" evidence="7">
    <location>
        <begin position="118"/>
        <end position="233"/>
    </location>
</feature>
<evidence type="ECO:0000256" key="4">
    <source>
        <dbReference type="ARBA" id="ARBA00022552"/>
    </source>
</evidence>
<gene>
    <name evidence="8" type="ORF">B7463_g4309</name>
</gene>
<feature type="non-terminal residue" evidence="8">
    <location>
        <position position="914"/>
    </location>
</feature>
<proteinExistence type="inferred from homology"/>
<reference evidence="8 9" key="1">
    <citation type="submission" date="2018-05" db="EMBL/GenBank/DDBJ databases">
        <title>Draft genome sequence of Scytalidium lignicola DSM 105466, a ubiquitous saprotrophic fungus.</title>
        <authorList>
            <person name="Buettner E."/>
            <person name="Gebauer A.M."/>
            <person name="Hofrichter M."/>
            <person name="Liers C."/>
            <person name="Kellner H."/>
        </authorList>
    </citation>
    <scope>NUCLEOTIDE SEQUENCE [LARGE SCALE GENOMIC DNA]</scope>
    <source>
        <strain evidence="8 9">DSM 105466</strain>
    </source>
</reference>
<feature type="compositionally biased region" description="Basic and acidic residues" evidence="7">
    <location>
        <begin position="318"/>
        <end position="358"/>
    </location>
</feature>
<feature type="compositionally biased region" description="Basic and acidic residues" evidence="7">
    <location>
        <begin position="894"/>
        <end position="906"/>
    </location>
</feature>
<dbReference type="EMBL" id="NCSJ02000063">
    <property type="protein sequence ID" value="RFU32006.1"/>
    <property type="molecule type" value="Genomic_DNA"/>
</dbReference>
<accession>A0A3E2HF09</accession>
<keyword evidence="5" id="KW-0539">Nucleus</keyword>
<dbReference type="Proteomes" id="UP000258309">
    <property type="component" value="Unassembled WGS sequence"/>
</dbReference>
<evidence type="ECO:0000313" key="8">
    <source>
        <dbReference type="EMBL" id="RFU32006.1"/>
    </source>
</evidence>
<dbReference type="Pfam" id="PF04147">
    <property type="entry name" value="Nop14"/>
    <property type="match status" value="1"/>
</dbReference>
<dbReference type="GO" id="GO:0032040">
    <property type="term" value="C:small-subunit processome"/>
    <property type="evidence" value="ECO:0007669"/>
    <property type="project" value="InterPro"/>
</dbReference>
<feature type="region of interest" description="Disordered" evidence="7">
    <location>
        <begin position="318"/>
        <end position="401"/>
    </location>
</feature>
<feature type="region of interest" description="Disordered" evidence="7">
    <location>
        <begin position="68"/>
        <end position="97"/>
    </location>
</feature>
<organism evidence="8 9">
    <name type="scientific">Scytalidium lignicola</name>
    <name type="common">Hyphomycete</name>
    <dbReference type="NCBI Taxonomy" id="5539"/>
    <lineage>
        <taxon>Eukaryota</taxon>
        <taxon>Fungi</taxon>
        <taxon>Dikarya</taxon>
        <taxon>Ascomycota</taxon>
        <taxon>Pezizomycotina</taxon>
        <taxon>Leotiomycetes</taxon>
        <taxon>Leotiomycetes incertae sedis</taxon>
        <taxon>Scytalidium</taxon>
    </lineage>
</organism>
<comment type="caution">
    <text evidence="8">The sequence shown here is derived from an EMBL/GenBank/DDBJ whole genome shotgun (WGS) entry which is preliminary data.</text>
</comment>
<feature type="region of interest" description="Disordered" evidence="7">
    <location>
        <begin position="1"/>
        <end position="45"/>
    </location>
</feature>
<evidence type="ECO:0008006" key="10">
    <source>
        <dbReference type="Google" id="ProtNLM"/>
    </source>
</evidence>
<keyword evidence="4" id="KW-0698">rRNA processing</keyword>
<feature type="region of interest" description="Disordered" evidence="7">
    <location>
        <begin position="420"/>
        <end position="443"/>
    </location>
</feature>
<feature type="compositionally biased region" description="Polar residues" evidence="7">
    <location>
        <begin position="71"/>
        <end position="81"/>
    </location>
</feature>
<dbReference type="STRING" id="5539.A0A3E2HF09"/>
<dbReference type="OrthoDB" id="441771at2759"/>
<dbReference type="GO" id="GO:0030692">
    <property type="term" value="C:Noc4p-Nop14p complex"/>
    <property type="evidence" value="ECO:0007669"/>
    <property type="project" value="TreeGrafter"/>
</dbReference>
<dbReference type="OMA" id="KSCWPSL"/>
<evidence type="ECO:0000256" key="5">
    <source>
        <dbReference type="ARBA" id="ARBA00023242"/>
    </source>
</evidence>
<feature type="region of interest" description="Disordered" evidence="7">
    <location>
        <begin position="892"/>
        <end position="914"/>
    </location>
</feature>
<protein>
    <recommendedName>
        <fullName evidence="10">Nop14-like protein</fullName>
    </recommendedName>
</protein>